<dbReference type="InterPro" id="IPR005202">
    <property type="entry name" value="TF_GRAS"/>
</dbReference>
<feature type="compositionally biased region" description="Basic and acidic residues" evidence="4">
    <location>
        <begin position="247"/>
        <end position="258"/>
    </location>
</feature>
<feature type="short sequence motif" description="VHIID" evidence="3">
    <location>
        <begin position="462"/>
        <end position="466"/>
    </location>
</feature>
<comment type="similarity">
    <text evidence="3">Belongs to the GRAS family.</text>
</comment>
<dbReference type="AlphaFoldDB" id="A0A5B7A4N9"/>
<evidence type="ECO:0000256" key="2">
    <source>
        <dbReference type="ARBA" id="ARBA00023163"/>
    </source>
</evidence>
<evidence type="ECO:0000256" key="4">
    <source>
        <dbReference type="SAM" id="MobiDB-lite"/>
    </source>
</evidence>
<dbReference type="Pfam" id="PF03514">
    <property type="entry name" value="GRAS"/>
    <property type="match status" value="1"/>
</dbReference>
<comment type="caution">
    <text evidence="3">Lacks conserved residue(s) required for the propagation of feature annotation.</text>
</comment>
<protein>
    <submittedName>
        <fullName evidence="5">Putative scarecrow-like protein 9</fullName>
    </submittedName>
</protein>
<feature type="region of interest" description="Leucine repeat II (LRII)" evidence="3">
    <location>
        <begin position="512"/>
        <end position="544"/>
    </location>
</feature>
<feature type="region of interest" description="Leucine repeat I (LRI)" evidence="3">
    <location>
        <begin position="352"/>
        <end position="412"/>
    </location>
</feature>
<keyword evidence="2" id="KW-0804">Transcription</keyword>
<feature type="region of interest" description="Disordered" evidence="4">
    <location>
        <begin position="28"/>
        <end position="76"/>
    </location>
</feature>
<feature type="region of interest" description="VHIID" evidence="3">
    <location>
        <begin position="431"/>
        <end position="496"/>
    </location>
</feature>
<feature type="compositionally biased region" description="Basic residues" evidence="4">
    <location>
        <begin position="332"/>
        <end position="346"/>
    </location>
</feature>
<feature type="region of interest" description="Disordered" evidence="4">
    <location>
        <begin position="327"/>
        <end position="349"/>
    </location>
</feature>
<feature type="compositionally biased region" description="Basic and acidic residues" evidence="4">
    <location>
        <begin position="269"/>
        <end position="282"/>
    </location>
</feature>
<evidence type="ECO:0000313" key="5">
    <source>
        <dbReference type="EMBL" id="MPA50828.1"/>
    </source>
</evidence>
<evidence type="ECO:0000256" key="1">
    <source>
        <dbReference type="ARBA" id="ARBA00023015"/>
    </source>
</evidence>
<dbReference type="PANTHER" id="PTHR31636">
    <property type="entry name" value="OSJNBA0084A10.13 PROTEIN-RELATED"/>
    <property type="match status" value="1"/>
</dbReference>
<dbReference type="EMBL" id="GHES01020269">
    <property type="protein sequence ID" value="MPA50828.1"/>
    <property type="molecule type" value="Transcribed_RNA"/>
</dbReference>
<name>A0A5B7A4N9_DAVIN</name>
<organism evidence="5">
    <name type="scientific">Davidia involucrata</name>
    <name type="common">Dove tree</name>
    <dbReference type="NCBI Taxonomy" id="16924"/>
    <lineage>
        <taxon>Eukaryota</taxon>
        <taxon>Viridiplantae</taxon>
        <taxon>Streptophyta</taxon>
        <taxon>Embryophyta</taxon>
        <taxon>Tracheophyta</taxon>
        <taxon>Spermatophyta</taxon>
        <taxon>Magnoliopsida</taxon>
        <taxon>eudicotyledons</taxon>
        <taxon>Gunneridae</taxon>
        <taxon>Pentapetalae</taxon>
        <taxon>asterids</taxon>
        <taxon>Cornales</taxon>
        <taxon>Nyssaceae</taxon>
        <taxon>Davidia</taxon>
    </lineage>
</organism>
<feature type="region of interest" description="SAW" evidence="3">
    <location>
        <begin position="652"/>
        <end position="727"/>
    </location>
</feature>
<evidence type="ECO:0000256" key="3">
    <source>
        <dbReference type="PROSITE-ProRule" id="PRU01191"/>
    </source>
</evidence>
<sequence>MDALVQGYSGSANGFDFRKHSIPALADENHVNGGYKPNHTFTDVPRLSSRPPPAGDISPSSGRSSEDSSPEDSDFSDASLKYISQMLMEEDMENRTCMFQDCLALQAAERSFYDVLVEKYPPSPNQHPLFIADENTRSPDDDSSRTWSSHSSTAVNNFAESNWIHHQGDFESSFGQSSPTHYSFESILQPFGSSNGFCDAVDGSMDSLVSPFQVTDSYGESQPILQSRGREGGGKVTQLLPNNNYEKPSRENSRREHSPNGSKGKKNHHREDSDCVEEEGRSSKQLANNIYDEESEVFKMFDEVLLCPGLGPGLCDESALRPFDEALSSRKFQQKPKVGRPRKNQGKRKEVVDLRSLLTQCAQAVSGGDSRTMNELLKRIRQHSSPHGDGGERSAHYFADALEARLSGTGTSLYTASKSRRISAANLLKAYQVYVLACPFNKMSNFFATRTIRKLAMNATRLHIIDFGILYGFQWPCLIQRLSVRPGGPPRLRITGIELPHPGFRPAERVEETGRRLANYCERFGVPFEYNAIAKKWDTIQLEDLKIDGNHDEVLVVNCLYRLRNVPDETVVVNSPRDAVLNLIKRINPDLFIHGVLNGTYNAPFFVTRFREALFHFSALFDMFEANALREDQDRMLYEKEVFGRDIMNVIACEGTERVERPETYKQWQVRNVRAGFRQLPLNQEDVKDVRSKVKLGYHKDFVVDEDSNWMLQGWKGRIISALSCWKPSQD</sequence>
<feature type="region of interest" description="Disordered" evidence="4">
    <location>
        <begin position="223"/>
        <end position="283"/>
    </location>
</feature>
<keyword evidence="1" id="KW-0805">Transcription regulation</keyword>
<proteinExistence type="inferred from homology"/>
<accession>A0A5B7A4N9</accession>
<dbReference type="PROSITE" id="PS50985">
    <property type="entry name" value="GRAS"/>
    <property type="match status" value="1"/>
</dbReference>
<gene>
    <name evidence="5" type="ORF">Din_020269</name>
</gene>
<reference evidence="5" key="1">
    <citation type="submission" date="2019-08" db="EMBL/GenBank/DDBJ databases">
        <title>Reference gene set and small RNA set construction with multiple tissues from Davidia involucrata Baill.</title>
        <authorList>
            <person name="Yang H."/>
            <person name="Zhou C."/>
            <person name="Li G."/>
            <person name="Wang J."/>
            <person name="Gao P."/>
            <person name="Wang M."/>
            <person name="Wang R."/>
            <person name="Zhao Y."/>
        </authorList>
    </citation>
    <scope>NUCLEOTIDE SEQUENCE</scope>
    <source>
        <tissue evidence="5">Mixed with DoveR01_LX</tissue>
    </source>
</reference>